<feature type="domain" description="DUF403" evidence="1">
    <location>
        <begin position="3"/>
        <end position="307"/>
    </location>
</feature>
<dbReference type="PANTHER" id="PTHR34595:SF7">
    <property type="entry name" value="SLL1039 PROTEIN"/>
    <property type="match status" value="1"/>
</dbReference>
<dbReference type="AlphaFoldDB" id="A0A3C1KJZ3"/>
<comment type="caution">
    <text evidence="2">The sequence shown here is derived from an EMBL/GenBank/DDBJ whole genome shotgun (WGS) entry which is preliminary data.</text>
</comment>
<evidence type="ECO:0000259" key="1">
    <source>
        <dbReference type="Pfam" id="PF04168"/>
    </source>
</evidence>
<reference evidence="2 3" key="1">
    <citation type="journal article" date="2018" name="Nat. Biotechnol.">
        <title>A standardized bacterial taxonomy based on genome phylogeny substantially revises the tree of life.</title>
        <authorList>
            <person name="Parks D.H."/>
            <person name="Chuvochina M."/>
            <person name="Waite D.W."/>
            <person name="Rinke C."/>
            <person name="Skarshewski A."/>
            <person name="Chaumeil P.A."/>
            <person name="Hugenholtz P."/>
        </authorList>
    </citation>
    <scope>NUCLEOTIDE SEQUENCE [LARGE SCALE GENOMIC DNA]</scope>
    <source>
        <strain evidence="2">UBA9158</strain>
    </source>
</reference>
<dbReference type="InterPro" id="IPR007296">
    <property type="entry name" value="DUF403"/>
</dbReference>
<proteinExistence type="predicted"/>
<dbReference type="InterPro" id="IPR051680">
    <property type="entry name" value="ATP-dep_Glu-Cys_Ligase-2"/>
</dbReference>
<name>A0A3C1KJZ3_9GAMM</name>
<organism evidence="2 3">
    <name type="scientific">Haliea salexigens</name>
    <dbReference type="NCBI Taxonomy" id="287487"/>
    <lineage>
        <taxon>Bacteria</taxon>
        <taxon>Pseudomonadati</taxon>
        <taxon>Pseudomonadota</taxon>
        <taxon>Gammaproteobacteria</taxon>
        <taxon>Cellvibrionales</taxon>
        <taxon>Halieaceae</taxon>
        <taxon>Haliea</taxon>
    </lineage>
</organism>
<evidence type="ECO:0000313" key="3">
    <source>
        <dbReference type="Proteomes" id="UP000259273"/>
    </source>
</evidence>
<dbReference type="Proteomes" id="UP000259273">
    <property type="component" value="Unassembled WGS sequence"/>
</dbReference>
<gene>
    <name evidence="2" type="ORF">DCP75_04730</name>
</gene>
<dbReference type="EMBL" id="DMND01000068">
    <property type="protein sequence ID" value="HAN27017.1"/>
    <property type="molecule type" value="Genomic_DNA"/>
</dbReference>
<dbReference type="STRING" id="1121937.GCA_000423125_03249"/>
<protein>
    <submittedName>
        <fullName evidence="2">Alpha-E domain-containing protein</fullName>
    </submittedName>
</protein>
<sequence>MTMLSSVAERLYWMGRYLERAEDSARLVAAYNHLIMDIPRAAELGWDVLIRILDAEPLFYQQYRVGNEQNVLRFLLAEQDSSASIPFAVRWARENVRTTRDVLPEETWEQLNELHLYVSDAAEKSVGRRNRQAFLEEVISRCQRVNGMLSSSLPRDHAHRFLRLGHLLERSDMTTRLMDVGTGEILQRDGTHEAIDPLIWTSLLQALSSFGAYRRMIGPLVEAQQVLEFVFQEPLLPRSVAFCLAEIRAELKPLNNHEKAMRTLARGRRKLGKLQPEHMSREALHAYIDEFQALLADLHDAITASWFQPDTP</sequence>
<dbReference type="PANTHER" id="PTHR34595">
    <property type="entry name" value="BLR5612 PROTEIN"/>
    <property type="match status" value="1"/>
</dbReference>
<accession>A0A3C1KJZ3</accession>
<evidence type="ECO:0000313" key="2">
    <source>
        <dbReference type="EMBL" id="HAN27017.1"/>
    </source>
</evidence>
<dbReference type="Pfam" id="PF04168">
    <property type="entry name" value="Alpha-E"/>
    <property type="match status" value="1"/>
</dbReference>